<proteinExistence type="predicted"/>
<protein>
    <submittedName>
        <fullName evidence="2">Uncharacterized protein</fullName>
    </submittedName>
</protein>
<gene>
    <name evidence="2" type="ORF">BD310DRAFT_918210</name>
</gene>
<evidence type="ECO:0000256" key="1">
    <source>
        <dbReference type="SAM" id="MobiDB-lite"/>
    </source>
</evidence>
<feature type="compositionally biased region" description="Low complexity" evidence="1">
    <location>
        <begin position="44"/>
        <end position="54"/>
    </location>
</feature>
<dbReference type="AlphaFoldDB" id="A0A4Q9Q6N0"/>
<evidence type="ECO:0000313" key="3">
    <source>
        <dbReference type="Proteomes" id="UP000292082"/>
    </source>
</evidence>
<feature type="region of interest" description="Disordered" evidence="1">
    <location>
        <begin position="1"/>
        <end position="54"/>
    </location>
</feature>
<accession>A0A4Q9Q6N0</accession>
<reference evidence="2 3" key="1">
    <citation type="submission" date="2019-01" db="EMBL/GenBank/DDBJ databases">
        <title>Draft genome sequences of three monokaryotic isolates of the white-rot basidiomycete fungus Dichomitus squalens.</title>
        <authorList>
            <consortium name="DOE Joint Genome Institute"/>
            <person name="Lopez S.C."/>
            <person name="Andreopoulos B."/>
            <person name="Pangilinan J."/>
            <person name="Lipzen A."/>
            <person name="Riley R."/>
            <person name="Ahrendt S."/>
            <person name="Ng V."/>
            <person name="Barry K."/>
            <person name="Daum C."/>
            <person name="Grigoriev I.V."/>
            <person name="Hilden K.S."/>
            <person name="Makela M.R."/>
            <person name="de Vries R.P."/>
        </authorList>
    </citation>
    <scope>NUCLEOTIDE SEQUENCE [LARGE SCALE GENOMIC DNA]</scope>
    <source>
        <strain evidence="2 3">CBS 464.89</strain>
    </source>
</reference>
<dbReference type="EMBL" id="ML145092">
    <property type="protein sequence ID" value="TBU62800.1"/>
    <property type="molecule type" value="Genomic_DNA"/>
</dbReference>
<feature type="compositionally biased region" description="Basic and acidic residues" evidence="1">
    <location>
        <begin position="33"/>
        <end position="43"/>
    </location>
</feature>
<keyword evidence="3" id="KW-1185">Reference proteome</keyword>
<sequence length="54" mass="5869">MKMTRAYKPTTEPQSIAVVPPKEQGPASTNPKSFDDGCLDRHTPTIPSWPSSSP</sequence>
<evidence type="ECO:0000313" key="2">
    <source>
        <dbReference type="EMBL" id="TBU62800.1"/>
    </source>
</evidence>
<dbReference type="Proteomes" id="UP000292082">
    <property type="component" value="Unassembled WGS sequence"/>
</dbReference>
<feature type="non-terminal residue" evidence="2">
    <location>
        <position position="1"/>
    </location>
</feature>
<organism evidence="2 3">
    <name type="scientific">Dichomitus squalens</name>
    <dbReference type="NCBI Taxonomy" id="114155"/>
    <lineage>
        <taxon>Eukaryota</taxon>
        <taxon>Fungi</taxon>
        <taxon>Dikarya</taxon>
        <taxon>Basidiomycota</taxon>
        <taxon>Agaricomycotina</taxon>
        <taxon>Agaricomycetes</taxon>
        <taxon>Polyporales</taxon>
        <taxon>Polyporaceae</taxon>
        <taxon>Dichomitus</taxon>
    </lineage>
</organism>
<name>A0A4Q9Q6N0_9APHY</name>